<dbReference type="RefSeq" id="WP_142934552.1">
    <property type="nucleotide sequence ID" value="NZ_FXTM01000005.1"/>
</dbReference>
<evidence type="ECO:0000313" key="3">
    <source>
        <dbReference type="EMBL" id="SMO47422.1"/>
    </source>
</evidence>
<dbReference type="Proteomes" id="UP000317315">
    <property type="component" value="Unassembled WGS sequence"/>
</dbReference>
<dbReference type="Pfam" id="PF26309">
    <property type="entry name" value="DUF8082"/>
    <property type="match status" value="1"/>
</dbReference>
<dbReference type="EMBL" id="FXTM01000005">
    <property type="protein sequence ID" value="SMO47422.1"/>
    <property type="molecule type" value="Genomic_DNA"/>
</dbReference>
<accession>A0A521BK18</accession>
<evidence type="ECO:0000259" key="1">
    <source>
        <dbReference type="Pfam" id="PF14332"/>
    </source>
</evidence>
<reference evidence="3 4" key="1">
    <citation type="submission" date="2017-05" db="EMBL/GenBank/DDBJ databases">
        <authorList>
            <person name="Varghese N."/>
            <person name="Submissions S."/>
        </authorList>
    </citation>
    <scope>NUCLEOTIDE SEQUENCE [LARGE SCALE GENOMIC DNA]</scope>
    <source>
        <strain evidence="3 4">DSM 16304</strain>
    </source>
</reference>
<keyword evidence="4" id="KW-1185">Reference proteome</keyword>
<organism evidence="3 4">
    <name type="scientific">Balnearium lithotrophicum</name>
    <dbReference type="NCBI Taxonomy" id="223788"/>
    <lineage>
        <taxon>Bacteria</taxon>
        <taxon>Pseudomonadati</taxon>
        <taxon>Aquificota</taxon>
        <taxon>Aquificia</taxon>
        <taxon>Desulfurobacteriales</taxon>
        <taxon>Desulfurobacteriaceae</taxon>
        <taxon>Balnearium</taxon>
    </lineage>
</organism>
<gene>
    <name evidence="3" type="ORF">SAMN06269117_105108</name>
</gene>
<sequence length="299" mass="34008">MELKGSFHSEVELSDLFQVVTLGKKTGEVKLSNNGNTENITLFIEKGTIVNFSSNLPIIKVLKERIASGDLDFFEALKFVFHYINLWNGGKFLFREKKLSNIEKLGNLDALNVIMDYTKEKDEISKIDLEKILDFNSKYVLSKNAELPITFDRDSWNILVDILSGKSILSSIFLNAHSFKSGLEIVNSLVQKNILKKKTEEEVISEESEELKAEVKTIPNEKINAFRELLTEIMGPMGEFLVDETLEDLEVNELPVHLANEFIEKLLDKIPETCLIEGESCKERLKNDFEKIIAEEKGG</sequence>
<evidence type="ECO:0000313" key="4">
    <source>
        <dbReference type="Proteomes" id="UP000317315"/>
    </source>
</evidence>
<dbReference type="AlphaFoldDB" id="A0A521BK18"/>
<dbReference type="InterPro" id="IPR058395">
    <property type="entry name" value="DUF8082"/>
</dbReference>
<name>A0A521BK18_9BACT</name>
<feature type="domain" description="PatA-like N-terminal" evidence="1">
    <location>
        <begin position="9"/>
        <end position="123"/>
    </location>
</feature>
<proteinExistence type="predicted"/>
<feature type="domain" description="DUF8082" evidence="2">
    <location>
        <begin position="222"/>
        <end position="272"/>
    </location>
</feature>
<dbReference type="Pfam" id="PF14332">
    <property type="entry name" value="DUF4388"/>
    <property type="match status" value="1"/>
</dbReference>
<dbReference type="OrthoDB" id="14034at2"/>
<evidence type="ECO:0000259" key="2">
    <source>
        <dbReference type="Pfam" id="PF26309"/>
    </source>
</evidence>
<protein>
    <submittedName>
        <fullName evidence="3">Uncharacterized protein</fullName>
    </submittedName>
</protein>
<dbReference type="InterPro" id="IPR025497">
    <property type="entry name" value="PatA-like_N"/>
</dbReference>